<name>A0A0F9X0D4_9ZZZZ</name>
<gene>
    <name evidence="1" type="ORF">LCGC14_0284770</name>
</gene>
<evidence type="ECO:0000313" key="1">
    <source>
        <dbReference type="EMBL" id="KKN84813.1"/>
    </source>
</evidence>
<dbReference type="EMBL" id="LAZR01000166">
    <property type="protein sequence ID" value="KKN84813.1"/>
    <property type="molecule type" value="Genomic_DNA"/>
</dbReference>
<comment type="caution">
    <text evidence="1">The sequence shown here is derived from an EMBL/GenBank/DDBJ whole genome shotgun (WGS) entry which is preliminary data.</text>
</comment>
<sequence length="283" mass="31427">MKRVVVLAALLASSIAIAWAYAEQISAPRRRGAEFVADLHRMGLKQMLPDTSARFYLHKREAVVGWRAALGGYRPDGTYEGLDIVLRQISEGNAAGQWERWRLDDSANTGYYVAGGFRFREGQWEVIPTTWIKLAGPRVLVQQNIKGRAFRSAADVPDSYLPEGTMDLALRAMRGQARSRQFNFIDNSIPPTGGKPQFIGLKLRDITEETPLPAGTVAAIESSIAGQPKEIVFLDEQGLIHTTKRGKLSETRSSPAELYEHFPQLDGQLRQIQQAVQLVAPLD</sequence>
<accession>A0A0F9X0D4</accession>
<reference evidence="1" key="1">
    <citation type="journal article" date="2015" name="Nature">
        <title>Complex archaea that bridge the gap between prokaryotes and eukaryotes.</title>
        <authorList>
            <person name="Spang A."/>
            <person name="Saw J.H."/>
            <person name="Jorgensen S.L."/>
            <person name="Zaremba-Niedzwiedzka K."/>
            <person name="Martijn J."/>
            <person name="Lind A.E."/>
            <person name="van Eijk R."/>
            <person name="Schleper C."/>
            <person name="Guy L."/>
            <person name="Ettema T.J."/>
        </authorList>
    </citation>
    <scope>NUCLEOTIDE SEQUENCE</scope>
</reference>
<dbReference type="AlphaFoldDB" id="A0A0F9X0D4"/>
<proteinExistence type="predicted"/>
<organism evidence="1">
    <name type="scientific">marine sediment metagenome</name>
    <dbReference type="NCBI Taxonomy" id="412755"/>
    <lineage>
        <taxon>unclassified sequences</taxon>
        <taxon>metagenomes</taxon>
        <taxon>ecological metagenomes</taxon>
    </lineage>
</organism>
<protein>
    <submittedName>
        <fullName evidence="1">Uncharacterized protein</fullName>
    </submittedName>
</protein>